<organism evidence="2 3">
    <name type="scientific">Lysobacter hankyongensis</name>
    <dbReference type="NCBI Taxonomy" id="1176535"/>
    <lineage>
        <taxon>Bacteria</taxon>
        <taxon>Pseudomonadati</taxon>
        <taxon>Pseudomonadota</taxon>
        <taxon>Gammaproteobacteria</taxon>
        <taxon>Lysobacterales</taxon>
        <taxon>Lysobacteraceae</taxon>
        <taxon>Lysobacter</taxon>
    </lineage>
</organism>
<comment type="caution">
    <text evidence="2">The sequence shown here is derived from an EMBL/GenBank/DDBJ whole genome shotgun (WGS) entry which is preliminary data.</text>
</comment>
<dbReference type="EMBL" id="BAABJE010000010">
    <property type="protein sequence ID" value="GAA4794749.1"/>
    <property type="molecule type" value="Genomic_DNA"/>
</dbReference>
<reference evidence="3" key="1">
    <citation type="journal article" date="2019" name="Int. J. Syst. Evol. Microbiol.">
        <title>The Global Catalogue of Microorganisms (GCM) 10K type strain sequencing project: providing services to taxonomists for standard genome sequencing and annotation.</title>
        <authorList>
            <consortium name="The Broad Institute Genomics Platform"/>
            <consortium name="The Broad Institute Genome Sequencing Center for Infectious Disease"/>
            <person name="Wu L."/>
            <person name="Ma J."/>
        </authorList>
    </citation>
    <scope>NUCLEOTIDE SEQUENCE [LARGE SCALE GENOMIC DNA]</scope>
    <source>
        <strain evidence="3">JCM 18204</strain>
    </source>
</reference>
<feature type="domain" description="Glycosyl hydrolase family 13 catalytic" evidence="1">
    <location>
        <begin position="79"/>
        <end position="524"/>
    </location>
</feature>
<gene>
    <name evidence="2" type="ORF">GCM10023307_20490</name>
</gene>
<accession>A0ABP9BJ10</accession>
<dbReference type="Gene3D" id="2.60.40.1180">
    <property type="entry name" value="Golgi alpha-mannosidase II"/>
    <property type="match status" value="1"/>
</dbReference>
<dbReference type="PANTHER" id="PTHR10357">
    <property type="entry name" value="ALPHA-AMYLASE FAMILY MEMBER"/>
    <property type="match status" value="1"/>
</dbReference>
<dbReference type="SMART" id="SM00642">
    <property type="entry name" value="Aamy"/>
    <property type="match status" value="1"/>
</dbReference>
<dbReference type="Gene3D" id="3.90.400.10">
    <property type="entry name" value="Oligo-1,6-glucosidase, Domain 2"/>
    <property type="match status" value="1"/>
</dbReference>
<evidence type="ECO:0000313" key="3">
    <source>
        <dbReference type="Proteomes" id="UP001499959"/>
    </source>
</evidence>
<dbReference type="InterPro" id="IPR006047">
    <property type="entry name" value="GH13_cat_dom"/>
</dbReference>
<dbReference type="SUPFAM" id="SSF51445">
    <property type="entry name" value="(Trans)glycosidases"/>
    <property type="match status" value="1"/>
</dbReference>
<proteinExistence type="predicted"/>
<dbReference type="Pfam" id="PF00128">
    <property type="entry name" value="Alpha-amylase"/>
    <property type="match status" value="1"/>
</dbReference>
<protein>
    <submittedName>
        <fullName evidence="2">Amylosucrase</fullName>
    </submittedName>
</protein>
<dbReference type="InterPro" id="IPR045857">
    <property type="entry name" value="O16G_dom_2"/>
</dbReference>
<keyword evidence="3" id="KW-1185">Reference proteome</keyword>
<dbReference type="InterPro" id="IPR013780">
    <property type="entry name" value="Glyco_hydro_b"/>
</dbReference>
<evidence type="ECO:0000313" key="2">
    <source>
        <dbReference type="EMBL" id="GAA4794749.1"/>
    </source>
</evidence>
<dbReference type="Gene3D" id="3.20.20.80">
    <property type="entry name" value="Glycosidases"/>
    <property type="match status" value="1"/>
</dbReference>
<dbReference type="Gene3D" id="1.10.1740.10">
    <property type="match status" value="1"/>
</dbReference>
<evidence type="ECO:0000259" key="1">
    <source>
        <dbReference type="SMART" id="SM00642"/>
    </source>
</evidence>
<dbReference type="Proteomes" id="UP001499959">
    <property type="component" value="Unassembled WGS sequence"/>
</dbReference>
<dbReference type="InterPro" id="IPR017853">
    <property type="entry name" value="GH"/>
</dbReference>
<dbReference type="PANTHER" id="PTHR10357:SF213">
    <property type="entry name" value="ALPHA AMYLASE CATALYTIC REGION"/>
    <property type="match status" value="1"/>
</dbReference>
<sequence length="632" mass="68819">MSTTHGARTLARWDAHGPRLIETLSALYDGSRGFDAALARLIDGMAACAEVRPAPLRALDAARKDDPAWFLGQDMIGYTTYVDRFGGTLPGVAARVPYLQALGVRYLHLLPFLHARDGDNDGGFAVRDYDAVDPALGSDEDLDALTARLRDAGISLCADLVLNHTADDHRWAQAARRGDPRYRAFYHVFPDRDLPDAYERTLGQVFPQTAPGNFTRVDGLGWVWTTFYGYQWDLDWSNPEVFVEMALTMLRLANRGIEAFRLDSTAYLWKRLGTDCMNQPEAHAILQALRAVSDIVAPGVLLKAEAIVPARELPPYFGLRADGANNADSAGRECHLAYHSTLMAALWVALAEQRGDLLAGVIAQTPALPAASGWLTYLRCHDDIGWNVLREEAAGSDGRAPFDLARIARFFAGDTDEAYARGRSFQSAGSEHVHGTNGMAAALAGIDDAIARGDADALRAAERRLILLYGIVLACAGLPALYMGDEIALGNDEAYAHDPARAGEGRWLHRPAMDWTLADAVASRQNADTTAGRVGAALRRMIAVRRLTRGLRGDAPMRALRFDDPALLGIERGDGMVALFNLAGREVAVPMPPSLADACWRDMLDDGRPDDGSDTAWPTTLAPHALRWLQRA</sequence>
<name>A0ABP9BJ10_9GAMM</name>